<name>A0A9X2YJB5_9MYCO</name>
<gene>
    <name evidence="1" type="ORF">H7I41_04535</name>
</gene>
<sequence>MRPVVAIPAILFVVCTAGCVTNREDDARDLDRHVRGMPGVAGTEVRYHNDFTNGENFDLTVTLDPGITEPQVRQVGGYFVEHATGTGLAEDSAELSLRLPVVPPPPKNSGILEYSEASFSFGRSTTVSNAGADAVADSAAVWLRTVRSSVAARVALTQPRWNGSGDSRGITVTLRPDATSAEVLAAQAADPALADASWGISLPAEPYRHPHTYYSTPRPPSDADLQTWREISAVVGGSEEARGTTTVPAERGRQAETDVEIGLPDGYGAGADARRVAFAVADLLTRFGRPVELTAQTGDGAAEVIVGGCYRHDADHVALPLERGLSQRYETC</sequence>
<accession>A0A9X2YJB5</accession>
<keyword evidence="2" id="KW-1185">Reference proteome</keyword>
<dbReference type="AlphaFoldDB" id="A0A9X2YJB5"/>
<dbReference type="EMBL" id="JACKSJ010000030">
    <property type="protein sequence ID" value="MCV7169190.1"/>
    <property type="molecule type" value="Genomic_DNA"/>
</dbReference>
<dbReference type="Proteomes" id="UP001140293">
    <property type="component" value="Unassembled WGS sequence"/>
</dbReference>
<reference evidence="1" key="1">
    <citation type="submission" date="2020-07" db="EMBL/GenBank/DDBJ databases">
        <authorList>
            <person name="Pettersson B.M.F."/>
            <person name="Behra P.R.K."/>
            <person name="Ramesh M."/>
            <person name="Das S."/>
            <person name="Dasgupta S."/>
            <person name="Kirsebom L.A."/>
        </authorList>
    </citation>
    <scope>NUCLEOTIDE SEQUENCE</scope>
    <source>
        <strain evidence="1">DSM 44615</strain>
    </source>
</reference>
<evidence type="ECO:0000313" key="2">
    <source>
        <dbReference type="Proteomes" id="UP001140293"/>
    </source>
</evidence>
<protein>
    <submittedName>
        <fullName evidence="1">Uncharacterized protein</fullName>
    </submittedName>
</protein>
<proteinExistence type="predicted"/>
<evidence type="ECO:0000313" key="1">
    <source>
        <dbReference type="EMBL" id="MCV7169190.1"/>
    </source>
</evidence>
<comment type="caution">
    <text evidence="1">The sequence shown here is derived from an EMBL/GenBank/DDBJ whole genome shotgun (WGS) entry which is preliminary data.</text>
</comment>
<reference evidence="1" key="2">
    <citation type="journal article" date="2022" name="BMC Genomics">
        <title>Comparative genome analysis of mycobacteria focusing on tRNA and non-coding RNA.</title>
        <authorList>
            <person name="Behra P.R.K."/>
            <person name="Pettersson B.M.F."/>
            <person name="Ramesh M."/>
            <person name="Das S."/>
            <person name="Dasgupta S."/>
            <person name="Kirsebom L.A."/>
        </authorList>
    </citation>
    <scope>NUCLEOTIDE SEQUENCE</scope>
    <source>
        <strain evidence="1">DSM 44615</strain>
    </source>
</reference>
<dbReference type="RefSeq" id="WP_264011375.1">
    <property type="nucleotide sequence ID" value="NZ_JACKSJ010000030.1"/>
</dbReference>
<organism evidence="1 2">
    <name type="scientific">[Mycobacterium] manitobense</name>
    <dbReference type="NCBI Taxonomy" id="190147"/>
    <lineage>
        <taxon>Bacteria</taxon>
        <taxon>Bacillati</taxon>
        <taxon>Actinomycetota</taxon>
        <taxon>Actinomycetes</taxon>
        <taxon>Mycobacteriales</taxon>
        <taxon>Mycobacteriaceae</taxon>
        <taxon>Mycolicibacterium</taxon>
    </lineage>
</organism>